<protein>
    <submittedName>
        <fullName evidence="1">Uncharacterized protein</fullName>
    </submittedName>
</protein>
<dbReference type="PANTHER" id="PTHR36159:SF1">
    <property type="entry name" value="RETROVIRUS-RELATED POL POLYPROTEIN FROM TRANSPOSON 412-LIKE PROTEIN"/>
    <property type="match status" value="1"/>
</dbReference>
<dbReference type="PANTHER" id="PTHR36159">
    <property type="entry name" value="PROTEIN CBG23766"/>
    <property type="match status" value="1"/>
</dbReference>
<evidence type="ECO:0000313" key="2">
    <source>
        <dbReference type="Proteomes" id="UP000507470"/>
    </source>
</evidence>
<dbReference type="EMBL" id="CACVKT020006631">
    <property type="protein sequence ID" value="CAC5402771.1"/>
    <property type="molecule type" value="Genomic_DNA"/>
</dbReference>
<keyword evidence="2" id="KW-1185">Reference proteome</keyword>
<organism evidence="1 2">
    <name type="scientific">Mytilus coruscus</name>
    <name type="common">Sea mussel</name>
    <dbReference type="NCBI Taxonomy" id="42192"/>
    <lineage>
        <taxon>Eukaryota</taxon>
        <taxon>Metazoa</taxon>
        <taxon>Spiralia</taxon>
        <taxon>Lophotrochozoa</taxon>
        <taxon>Mollusca</taxon>
        <taxon>Bivalvia</taxon>
        <taxon>Autobranchia</taxon>
        <taxon>Pteriomorphia</taxon>
        <taxon>Mytilida</taxon>
        <taxon>Mytiloidea</taxon>
        <taxon>Mytilidae</taxon>
        <taxon>Mytilinae</taxon>
        <taxon>Mytilus</taxon>
    </lineage>
</organism>
<dbReference type="AlphaFoldDB" id="A0A6J8D520"/>
<accession>A0A6J8D520</accession>
<dbReference type="Proteomes" id="UP000507470">
    <property type="component" value="Unassembled WGS sequence"/>
</dbReference>
<proteinExistence type="predicted"/>
<reference evidence="1 2" key="1">
    <citation type="submission" date="2020-06" db="EMBL/GenBank/DDBJ databases">
        <authorList>
            <person name="Li R."/>
            <person name="Bekaert M."/>
        </authorList>
    </citation>
    <scope>NUCLEOTIDE SEQUENCE [LARGE SCALE GENOMIC DNA]</scope>
    <source>
        <strain evidence="2">wild</strain>
    </source>
</reference>
<evidence type="ECO:0000313" key="1">
    <source>
        <dbReference type="EMBL" id="CAC5402771.1"/>
    </source>
</evidence>
<sequence>MSNFTSPDVSTVDFFVSGQGPEYMDLKRSRLYVRAKLIKADGTTFDDEDTSSIVNLPLQAMWSQMDVYMNNKLVSLNTSNYPWKAYLKTILTSGTDEQKSQLQSQLFMKDSGDLATTNGKNGANTGLILRRDFIKNSREFEMEGPLFEDIFSLDRHLIQGVDLYIKLYRSTDQFFVISGEDTSSYKLQLLDCVYKACKIKVDPGVIVNHLKQIETKPVRYYFQRTEVKRNTINKDSREFIWDNMFTLRPSTLVLGLISQESGNGTYGTNPFFFNHYNATDVGLYVNGESVPARPLKLDFGDNRQYATAYTNLFEVCEKLNKDVGLTITREDFGKGYTLYAFPLDPKGLGEDYINLVKHGNVRVEIKFKTGLPSAVTCIAFGVFDSFLEIDHSRNVRYIQS</sequence>
<dbReference type="OrthoDB" id="6059610at2759"/>
<name>A0A6J8D520_MYTCO</name>
<gene>
    <name evidence="1" type="ORF">MCOR_36719</name>
</gene>